<organism evidence="1 2">
    <name type="scientific">Prevotella histicola</name>
    <dbReference type="NCBI Taxonomy" id="470565"/>
    <lineage>
        <taxon>Bacteria</taxon>
        <taxon>Pseudomonadati</taxon>
        <taxon>Bacteroidota</taxon>
        <taxon>Bacteroidia</taxon>
        <taxon>Bacteroidales</taxon>
        <taxon>Prevotellaceae</taxon>
        <taxon>Prevotella</taxon>
    </lineage>
</organism>
<name>A0A930N5R0_9BACT</name>
<accession>A0A930N5R0</accession>
<comment type="caution">
    <text evidence="1">The sequence shown here is derived from an EMBL/GenBank/DDBJ whole genome shotgun (WGS) entry which is preliminary data.</text>
</comment>
<dbReference type="InterPro" id="IPR004375">
    <property type="entry name" value="NanQ/TabA/YiaL"/>
</dbReference>
<feature type="non-terminal residue" evidence="1">
    <location>
        <position position="1"/>
    </location>
</feature>
<proteinExistence type="predicted"/>
<sequence length="44" mass="5107">FYKRSGHEYFKVKPGQFTIFFPEDAHAPIIGEGRQKKLVAKIKV</sequence>
<dbReference type="Gene3D" id="2.60.120.370">
    <property type="entry name" value="YhcH/YjgK/YiaL"/>
    <property type="match status" value="1"/>
</dbReference>
<reference evidence="1" key="1">
    <citation type="submission" date="2020-04" db="EMBL/GenBank/DDBJ databases">
        <title>Deep metagenomics examines the oral microbiome during advanced dental caries in children, revealing novel taxa and co-occurrences with host molecules.</title>
        <authorList>
            <person name="Baker J.L."/>
            <person name="Morton J.T."/>
            <person name="Dinis M."/>
            <person name="Alvarez R."/>
            <person name="Tran N.C."/>
            <person name="Knight R."/>
            <person name="Edlund A."/>
        </authorList>
    </citation>
    <scope>NUCLEOTIDE SEQUENCE</scope>
    <source>
        <strain evidence="1">JCVI_25_bin.9</strain>
    </source>
</reference>
<dbReference type="SUPFAM" id="SSF51197">
    <property type="entry name" value="Clavaminate synthase-like"/>
    <property type="match status" value="1"/>
</dbReference>
<evidence type="ECO:0000313" key="1">
    <source>
        <dbReference type="EMBL" id="MBF1415488.1"/>
    </source>
</evidence>
<protein>
    <submittedName>
        <fullName evidence="1">YhcH/YjgK/YiaL family protein</fullName>
    </submittedName>
</protein>
<dbReference type="EMBL" id="JABZSQ010000150">
    <property type="protein sequence ID" value="MBF1415488.1"/>
    <property type="molecule type" value="Genomic_DNA"/>
</dbReference>
<dbReference type="Pfam" id="PF04074">
    <property type="entry name" value="DUF386"/>
    <property type="match status" value="1"/>
</dbReference>
<gene>
    <name evidence="1" type="ORF">HXN33_07910</name>
</gene>
<dbReference type="Proteomes" id="UP000757461">
    <property type="component" value="Unassembled WGS sequence"/>
</dbReference>
<dbReference type="AlphaFoldDB" id="A0A930N5R0"/>
<dbReference type="InterPro" id="IPR037012">
    <property type="entry name" value="NanQ/TabA/YiaL_sf"/>
</dbReference>
<evidence type="ECO:0000313" key="2">
    <source>
        <dbReference type="Proteomes" id="UP000757461"/>
    </source>
</evidence>